<dbReference type="InterPro" id="IPR042099">
    <property type="entry name" value="ANL_N_sf"/>
</dbReference>
<dbReference type="InterPro" id="IPR020845">
    <property type="entry name" value="AMP-binding_CS"/>
</dbReference>
<evidence type="ECO:0000259" key="4">
    <source>
        <dbReference type="Pfam" id="PF13193"/>
    </source>
</evidence>
<reference evidence="5 6" key="1">
    <citation type="submission" date="2018-01" db="EMBL/GenBank/DDBJ databases">
        <title>The draft genome sequence of Halioglobus lutimaris HF004.</title>
        <authorList>
            <person name="Du Z.-J."/>
            <person name="Shi M.-J."/>
        </authorList>
    </citation>
    <scope>NUCLEOTIDE SEQUENCE [LARGE SCALE GENOMIC DNA]</scope>
    <source>
        <strain evidence="5 6">HF004</strain>
    </source>
</reference>
<dbReference type="InterPro" id="IPR050237">
    <property type="entry name" value="ATP-dep_AMP-bd_enzyme"/>
</dbReference>
<dbReference type="PANTHER" id="PTHR43767:SF1">
    <property type="entry name" value="NONRIBOSOMAL PEPTIDE SYNTHASE PES1 (EUROFUNG)-RELATED"/>
    <property type="match status" value="1"/>
</dbReference>
<evidence type="ECO:0000313" key="5">
    <source>
        <dbReference type="EMBL" id="PLW69408.1"/>
    </source>
</evidence>
<keyword evidence="2" id="KW-0436">Ligase</keyword>
<name>A0A2N5X4I9_9GAMM</name>
<comment type="similarity">
    <text evidence="1">Belongs to the ATP-dependent AMP-binding enzyme family.</text>
</comment>
<protein>
    <submittedName>
        <fullName evidence="5">Acyl-CoA synthetase</fullName>
    </submittedName>
</protein>
<evidence type="ECO:0000256" key="1">
    <source>
        <dbReference type="ARBA" id="ARBA00006432"/>
    </source>
</evidence>
<comment type="caution">
    <text evidence="5">The sequence shown here is derived from an EMBL/GenBank/DDBJ whole genome shotgun (WGS) entry which is preliminary data.</text>
</comment>
<dbReference type="Gene3D" id="3.30.300.30">
    <property type="match status" value="1"/>
</dbReference>
<evidence type="ECO:0000259" key="3">
    <source>
        <dbReference type="Pfam" id="PF00501"/>
    </source>
</evidence>
<organism evidence="5 6">
    <name type="scientific">Pseudohalioglobus lutimaris</name>
    <dbReference type="NCBI Taxonomy" id="1737061"/>
    <lineage>
        <taxon>Bacteria</taxon>
        <taxon>Pseudomonadati</taxon>
        <taxon>Pseudomonadota</taxon>
        <taxon>Gammaproteobacteria</taxon>
        <taxon>Cellvibrionales</taxon>
        <taxon>Halieaceae</taxon>
        <taxon>Pseudohalioglobus</taxon>
    </lineage>
</organism>
<keyword evidence="6" id="KW-1185">Reference proteome</keyword>
<gene>
    <name evidence="5" type="ORF">C0039_07710</name>
</gene>
<dbReference type="FunFam" id="3.30.300.30:FF:000008">
    <property type="entry name" value="2,3-dihydroxybenzoate-AMP ligase"/>
    <property type="match status" value="1"/>
</dbReference>
<dbReference type="InterPro" id="IPR025110">
    <property type="entry name" value="AMP-bd_C"/>
</dbReference>
<dbReference type="NCBIfam" id="NF004837">
    <property type="entry name" value="PRK06187.1"/>
    <property type="match status" value="1"/>
</dbReference>
<dbReference type="InterPro" id="IPR045851">
    <property type="entry name" value="AMP-bd_C_sf"/>
</dbReference>
<dbReference type="SUPFAM" id="SSF56801">
    <property type="entry name" value="Acetyl-CoA synthetase-like"/>
    <property type="match status" value="1"/>
</dbReference>
<proteinExistence type="inferred from homology"/>
<dbReference type="Pfam" id="PF00501">
    <property type="entry name" value="AMP-binding"/>
    <property type="match status" value="1"/>
</dbReference>
<evidence type="ECO:0000313" key="6">
    <source>
        <dbReference type="Proteomes" id="UP000235005"/>
    </source>
</evidence>
<dbReference type="Pfam" id="PF13193">
    <property type="entry name" value="AMP-binding_C"/>
    <property type="match status" value="1"/>
</dbReference>
<dbReference type="EMBL" id="PKUS01000007">
    <property type="protein sequence ID" value="PLW69408.1"/>
    <property type="molecule type" value="Genomic_DNA"/>
</dbReference>
<dbReference type="InterPro" id="IPR000873">
    <property type="entry name" value="AMP-dep_synth/lig_dom"/>
</dbReference>
<dbReference type="PANTHER" id="PTHR43767">
    <property type="entry name" value="LONG-CHAIN-FATTY-ACID--COA LIGASE"/>
    <property type="match status" value="1"/>
</dbReference>
<feature type="domain" description="AMP-dependent synthetase/ligase" evidence="3">
    <location>
        <begin position="3"/>
        <end position="359"/>
    </location>
</feature>
<feature type="domain" description="AMP-binding enzyme C-terminal" evidence="4">
    <location>
        <begin position="410"/>
        <end position="485"/>
    </location>
</feature>
<dbReference type="Proteomes" id="UP000235005">
    <property type="component" value="Unassembled WGS sequence"/>
</dbReference>
<dbReference type="GO" id="GO:0016878">
    <property type="term" value="F:acid-thiol ligase activity"/>
    <property type="evidence" value="ECO:0007669"/>
    <property type="project" value="UniProtKB-ARBA"/>
</dbReference>
<dbReference type="PROSITE" id="PS00455">
    <property type="entry name" value="AMP_BINDING"/>
    <property type="match status" value="1"/>
</dbReference>
<sequence length="497" mass="54502">MLRRAALNPERTALVFEERELLYSEFADRVRRQAQLLREAGVCVGDRVGYLGFNHPALLETLFAAQTLGAIFVPLNFRLTAEELTFIINDAGIHSLFVDDTLRPVLEPARDNLCCREFFASESEADGWRHLDSERDAAQPITSVVSVDQHDIAVIMYTSGTTGLPKGAMLTHGNLMWNNINASMAFGGTRDNVILTAAPLFHIGGLNVMTLHSFHLGSKLVLLRNFDAVQALENFERYQVTHMFGAPAMYLFMSQQPQFADTDLSSVETLICGAAPVPESLIELYGARGVSFCQGYGLTETAPFSAFLTPEFAVSKLGSAGQAPIFSDTRIVDPDNQPLPAGEKGEICLAGPNIMKGYWNRPDATASAIDSEGWFHSGDIGYLDEDGFLFICDRLKDMVISGGENVYPAEVEGVLYKHDAIAEVAVIGMPDEKWGEAVTAVVALHEGRSLTLEELRAFADPHLARYKLPLRLEIVDALPRNPAGKVLKFVLKEDMSG</sequence>
<accession>A0A2N5X4I9</accession>
<dbReference type="AlphaFoldDB" id="A0A2N5X4I9"/>
<dbReference type="OrthoDB" id="9047442at2"/>
<evidence type="ECO:0000256" key="2">
    <source>
        <dbReference type="ARBA" id="ARBA00022598"/>
    </source>
</evidence>
<dbReference type="Gene3D" id="3.40.50.12780">
    <property type="entry name" value="N-terminal domain of ligase-like"/>
    <property type="match status" value="1"/>
</dbReference>
<dbReference type="CDD" id="cd17631">
    <property type="entry name" value="FACL_FadD13-like"/>
    <property type="match status" value="1"/>
</dbReference>